<dbReference type="AlphaFoldDB" id="A0A9W8LCW0"/>
<dbReference type="Proteomes" id="UP001140217">
    <property type="component" value="Unassembled WGS sequence"/>
</dbReference>
<name>A0A9W8LCW0_9FUNG</name>
<sequence>MPPVRRSRRLGTAARTVVEVVIERPAARPLARSTADRLAAAAATARSWRARVTECADRAYDAERGRIDWKTVATELGLPLIGCLHMFDVSLSTIAVRQLPGPDDWSKDDKRAMAEFVADNLGTLAGDVWRLAGVYMNASEADCLAAYRCLKHSKITAGVREAIQRYREDGMSWGDIYAIFPPQLWLSSLKCTEPEQEHVGAVNQEAQRQYESGLGVDWAAVSQAVGLSELECLELCRFSEGKDRWTYDPDTFCRDTADRMEAFIAEHYPPPAAPNFNAVSNYMWIDINDCIRMAGMLRGDFEWTDEAKARVARMREQGVSRKEIARQLSPNLTKDRVSHCIRRMKNKDQIARDILSGTTTAAEAARRLDALP</sequence>
<dbReference type="OrthoDB" id="2143914at2759"/>
<comment type="caution">
    <text evidence="1">The sequence shown here is derived from an EMBL/GenBank/DDBJ whole genome shotgun (WGS) entry which is preliminary data.</text>
</comment>
<gene>
    <name evidence="1" type="ORF">H4R18_005713</name>
</gene>
<evidence type="ECO:0000313" key="2">
    <source>
        <dbReference type="Proteomes" id="UP001140217"/>
    </source>
</evidence>
<evidence type="ECO:0008006" key="3">
    <source>
        <dbReference type="Google" id="ProtNLM"/>
    </source>
</evidence>
<accession>A0A9W8LCW0</accession>
<reference evidence="1" key="1">
    <citation type="submission" date="2022-07" db="EMBL/GenBank/DDBJ databases">
        <title>Phylogenomic reconstructions and comparative analyses of Kickxellomycotina fungi.</title>
        <authorList>
            <person name="Reynolds N.K."/>
            <person name="Stajich J.E."/>
            <person name="Barry K."/>
            <person name="Grigoriev I.V."/>
            <person name="Crous P."/>
            <person name="Smith M.E."/>
        </authorList>
    </citation>
    <scope>NUCLEOTIDE SEQUENCE</scope>
    <source>
        <strain evidence="1">NBRC 105414</strain>
    </source>
</reference>
<keyword evidence="2" id="KW-1185">Reference proteome</keyword>
<proteinExistence type="predicted"/>
<evidence type="ECO:0000313" key="1">
    <source>
        <dbReference type="EMBL" id="KAJ2776348.1"/>
    </source>
</evidence>
<dbReference type="EMBL" id="JANBUL010000370">
    <property type="protein sequence ID" value="KAJ2776348.1"/>
    <property type="molecule type" value="Genomic_DNA"/>
</dbReference>
<organism evidence="1 2">
    <name type="scientific">Coemansia javaensis</name>
    <dbReference type="NCBI Taxonomy" id="2761396"/>
    <lineage>
        <taxon>Eukaryota</taxon>
        <taxon>Fungi</taxon>
        <taxon>Fungi incertae sedis</taxon>
        <taxon>Zoopagomycota</taxon>
        <taxon>Kickxellomycotina</taxon>
        <taxon>Kickxellomycetes</taxon>
        <taxon>Kickxellales</taxon>
        <taxon>Kickxellaceae</taxon>
        <taxon>Coemansia</taxon>
    </lineage>
</organism>
<protein>
    <recommendedName>
        <fullName evidence="3">Myb-like domain-containing protein</fullName>
    </recommendedName>
</protein>